<organism evidence="1 2">
    <name type="scientific">Keratinibaculum paraultunense</name>
    <dbReference type="NCBI Taxonomy" id="1278232"/>
    <lineage>
        <taxon>Bacteria</taxon>
        <taxon>Bacillati</taxon>
        <taxon>Bacillota</taxon>
        <taxon>Tissierellia</taxon>
        <taxon>Tissierellales</taxon>
        <taxon>Tepidimicrobiaceae</taxon>
        <taxon>Keratinibaculum</taxon>
    </lineage>
</organism>
<reference evidence="1 2" key="1">
    <citation type="submission" date="2019-03" db="EMBL/GenBank/DDBJ databases">
        <title>Genomic Encyclopedia of Type Strains, Phase IV (KMG-IV): sequencing the most valuable type-strain genomes for metagenomic binning, comparative biology and taxonomic classification.</title>
        <authorList>
            <person name="Goeker M."/>
        </authorList>
    </citation>
    <scope>NUCLEOTIDE SEQUENCE [LARGE SCALE GENOMIC DNA]</scope>
    <source>
        <strain evidence="1 2">DSM 26752</strain>
    </source>
</reference>
<comment type="caution">
    <text evidence="1">The sequence shown here is derived from an EMBL/GenBank/DDBJ whole genome shotgun (WGS) entry which is preliminary data.</text>
</comment>
<dbReference type="InterPro" id="IPR010133">
    <property type="entry name" value="Bacteriocin_signal_seq"/>
</dbReference>
<dbReference type="NCBIfam" id="TIGR01847">
    <property type="entry name" value="bacteriocin_sig"/>
    <property type="match status" value="1"/>
</dbReference>
<keyword evidence="2" id="KW-1185">Reference proteome</keyword>
<dbReference type="EMBL" id="SMAE01000010">
    <property type="protein sequence ID" value="TCS87646.1"/>
    <property type="molecule type" value="Genomic_DNA"/>
</dbReference>
<accession>A0A4R3KSA9</accession>
<protein>
    <submittedName>
        <fullName evidence="1">Bacteriocin-like protein</fullName>
    </submittedName>
</protein>
<dbReference type="RefSeq" id="WP_132028717.1">
    <property type="nucleotide sequence ID" value="NZ_CP068564.1"/>
</dbReference>
<sequence>MELTLNSKFEYLNENELENIDGGVGVAVLYLTGKAALPYVVAGIKFAAFYNAYRNGNSTTVNCKQIF</sequence>
<proteinExistence type="predicted"/>
<gene>
    <name evidence="1" type="ORF">EDD65_11081</name>
</gene>
<evidence type="ECO:0000313" key="1">
    <source>
        <dbReference type="EMBL" id="TCS87646.1"/>
    </source>
</evidence>
<dbReference type="AlphaFoldDB" id="A0A4R3KSA9"/>
<evidence type="ECO:0000313" key="2">
    <source>
        <dbReference type="Proteomes" id="UP000294567"/>
    </source>
</evidence>
<dbReference type="Proteomes" id="UP000294567">
    <property type="component" value="Unassembled WGS sequence"/>
</dbReference>
<name>A0A4R3KSA9_9FIRM</name>